<dbReference type="EMBL" id="JABSTQ010009074">
    <property type="protein sequence ID" value="KAG0433217.1"/>
    <property type="molecule type" value="Genomic_DNA"/>
</dbReference>
<reference evidence="1 2" key="1">
    <citation type="journal article" date="2020" name="Cell">
        <title>Large-Scale Comparative Analyses of Tick Genomes Elucidate Their Genetic Diversity and Vector Capacities.</title>
        <authorList>
            <consortium name="Tick Genome and Microbiome Consortium (TIGMIC)"/>
            <person name="Jia N."/>
            <person name="Wang J."/>
            <person name="Shi W."/>
            <person name="Du L."/>
            <person name="Sun Y."/>
            <person name="Zhan W."/>
            <person name="Jiang J.F."/>
            <person name="Wang Q."/>
            <person name="Zhang B."/>
            <person name="Ji P."/>
            <person name="Bell-Sakyi L."/>
            <person name="Cui X.M."/>
            <person name="Yuan T.T."/>
            <person name="Jiang B.G."/>
            <person name="Yang W.F."/>
            <person name="Lam T.T."/>
            <person name="Chang Q.C."/>
            <person name="Ding S.J."/>
            <person name="Wang X.J."/>
            <person name="Zhu J.G."/>
            <person name="Ruan X.D."/>
            <person name="Zhao L."/>
            <person name="Wei J.T."/>
            <person name="Ye R.Z."/>
            <person name="Que T.C."/>
            <person name="Du C.H."/>
            <person name="Zhou Y.H."/>
            <person name="Cheng J.X."/>
            <person name="Dai P.F."/>
            <person name="Guo W.B."/>
            <person name="Han X.H."/>
            <person name="Huang E.J."/>
            <person name="Li L.F."/>
            <person name="Wei W."/>
            <person name="Gao Y.C."/>
            <person name="Liu J.Z."/>
            <person name="Shao H.Z."/>
            <person name="Wang X."/>
            <person name="Wang C.C."/>
            <person name="Yang T.C."/>
            <person name="Huo Q.B."/>
            <person name="Li W."/>
            <person name="Chen H.Y."/>
            <person name="Chen S.E."/>
            <person name="Zhou L.G."/>
            <person name="Ni X.B."/>
            <person name="Tian J.H."/>
            <person name="Sheng Y."/>
            <person name="Liu T."/>
            <person name="Pan Y.S."/>
            <person name="Xia L.Y."/>
            <person name="Li J."/>
            <person name="Zhao F."/>
            <person name="Cao W.C."/>
        </authorList>
    </citation>
    <scope>NUCLEOTIDE SEQUENCE [LARGE SCALE GENOMIC DNA]</scope>
    <source>
        <strain evidence="1">Iper-2018</strain>
    </source>
</reference>
<keyword evidence="2" id="KW-1185">Reference proteome</keyword>
<organism evidence="1 2">
    <name type="scientific">Ixodes persulcatus</name>
    <name type="common">Taiga tick</name>
    <dbReference type="NCBI Taxonomy" id="34615"/>
    <lineage>
        <taxon>Eukaryota</taxon>
        <taxon>Metazoa</taxon>
        <taxon>Ecdysozoa</taxon>
        <taxon>Arthropoda</taxon>
        <taxon>Chelicerata</taxon>
        <taxon>Arachnida</taxon>
        <taxon>Acari</taxon>
        <taxon>Parasitiformes</taxon>
        <taxon>Ixodida</taxon>
        <taxon>Ixodoidea</taxon>
        <taxon>Ixodidae</taxon>
        <taxon>Ixodinae</taxon>
        <taxon>Ixodes</taxon>
    </lineage>
</organism>
<proteinExistence type="predicted"/>
<dbReference type="Proteomes" id="UP000805193">
    <property type="component" value="Unassembled WGS sequence"/>
</dbReference>
<protein>
    <submittedName>
        <fullName evidence="1">Uncharacterized protein</fullName>
    </submittedName>
</protein>
<gene>
    <name evidence="1" type="ORF">HPB47_020126</name>
</gene>
<evidence type="ECO:0000313" key="2">
    <source>
        <dbReference type="Proteomes" id="UP000805193"/>
    </source>
</evidence>
<name>A0AC60QI92_IXOPE</name>
<comment type="caution">
    <text evidence="1">The sequence shown here is derived from an EMBL/GenBank/DDBJ whole genome shotgun (WGS) entry which is preliminary data.</text>
</comment>
<accession>A0AC60QI92</accession>
<evidence type="ECO:0000313" key="1">
    <source>
        <dbReference type="EMBL" id="KAG0433217.1"/>
    </source>
</evidence>
<sequence>MAAYIALVIEQQNDARRSLRQQRVFRTRRTLDTIADHHLERYYRLPRPAVQRLCDALAPALRRPTARSHSLPVDAQVLLALRFYASGSFQSVVGDVANISQTSASRIINTVSGALCELAKSGIKFPATSRAALFTARGAGVHRRHPHRLEDSETRPAHLPEPEGL</sequence>